<dbReference type="HOGENOM" id="CLU_129262_0_0_11"/>
<keyword evidence="1" id="KW-0732">Signal</keyword>
<reference evidence="4 5" key="1">
    <citation type="submission" date="2010-04" db="EMBL/GenBank/DDBJ databases">
        <authorList>
            <person name="Muzny D."/>
            <person name="Qin X."/>
            <person name="Deng J."/>
            <person name="Jiang H."/>
            <person name="Liu Y."/>
            <person name="Qu J."/>
            <person name="Song X.-Z."/>
            <person name="Zhang L."/>
            <person name="Thornton R."/>
            <person name="Coyle M."/>
            <person name="Francisco L."/>
            <person name="Jackson L."/>
            <person name="Javaid M."/>
            <person name="Korchina V."/>
            <person name="Kovar C."/>
            <person name="Mata R."/>
            <person name="Mathew T."/>
            <person name="Ngo R."/>
            <person name="Nguyen L."/>
            <person name="Nguyen N."/>
            <person name="Okwuonu G."/>
            <person name="Ongeri F."/>
            <person name="Pham C."/>
            <person name="Simmons D."/>
            <person name="Wilczek-Boney K."/>
            <person name="Hale W."/>
            <person name="Jakkamsetti A."/>
            <person name="Pham P."/>
            <person name="Ruth R."/>
            <person name="San Lucas F."/>
            <person name="Warren J."/>
            <person name="Zhang J."/>
            <person name="Zhao Z."/>
            <person name="Zhou C."/>
            <person name="Zhu D."/>
            <person name="Lee S."/>
            <person name="Bess C."/>
            <person name="Blankenburg K."/>
            <person name="Forbes L."/>
            <person name="Fu Q."/>
            <person name="Gubbala S."/>
            <person name="Hirani K."/>
            <person name="Jayaseelan J.C."/>
            <person name="Lara F."/>
            <person name="Munidasa M."/>
            <person name="Palculict T."/>
            <person name="Patil S."/>
            <person name="Pu L.-L."/>
            <person name="Saada N."/>
            <person name="Tang L."/>
            <person name="Weissenberger G."/>
            <person name="Zhu Y."/>
            <person name="Hemphill L."/>
            <person name="Shang Y."/>
            <person name="Youmans B."/>
            <person name="Ayvaz T."/>
            <person name="Ross M."/>
            <person name="Santibanez J."/>
            <person name="Aqrawi P."/>
            <person name="Gross S."/>
            <person name="Joshi V."/>
            <person name="Fowler G."/>
            <person name="Nazareth L."/>
            <person name="Reid J."/>
            <person name="Worley K."/>
            <person name="Petrosino J."/>
            <person name="Highlander S."/>
            <person name="Gibbs R."/>
        </authorList>
    </citation>
    <scope>NUCLEOTIDE SEQUENCE [LARGE SCALE GENOMIC DNA]</scope>
    <source>
        <strain evidence="4 5">ATCC BAA-614</strain>
    </source>
</reference>
<sequence>MWIVQIVPVEGGTMKTVKLLATSVAAFAVIGGAAAGLASVAAPVDQVQLAAVGAPLPMDPALAADVPTADQLTGVLNSLADPSVSFSSKSNLVQGGISGIEAHVADKKLQKAAKNGDLPLSFDVTNIQPAAPGTATADVAVSGPKLTAPVTENVTFVNQGGWVLSRASAMQLLQAASQ</sequence>
<gene>
    <name evidence="4" type="primary">mtb</name>
    <name evidence="4" type="ORF">HMPREF0591_5614</name>
</gene>
<name>D5PHH0_9MYCO</name>
<comment type="caution">
    <text evidence="4">The sequence shown here is derived from an EMBL/GenBank/DDBJ whole genome shotgun (WGS) entry which is preliminary data.</text>
</comment>
<proteinExistence type="inferred from homology"/>
<feature type="domain" description="Low molecular weight antigen MTB12-like C-terminal" evidence="3">
    <location>
        <begin position="65"/>
        <end position="177"/>
    </location>
</feature>
<evidence type="ECO:0000259" key="3">
    <source>
        <dbReference type="Pfam" id="PF26580"/>
    </source>
</evidence>
<dbReference type="Pfam" id="PF26580">
    <property type="entry name" value="Mtb12_C"/>
    <property type="match status" value="1"/>
</dbReference>
<dbReference type="InterPro" id="IPR058644">
    <property type="entry name" value="Mtb12-like_C"/>
</dbReference>
<protein>
    <submittedName>
        <fullName evidence="4">Low molecular weight antigen MTB12</fullName>
    </submittedName>
</protein>
<dbReference type="EMBL" id="ADNV01000358">
    <property type="protein sequence ID" value="EFG74480.1"/>
    <property type="molecule type" value="Genomic_DNA"/>
</dbReference>
<dbReference type="AlphaFoldDB" id="D5PHH0"/>
<organism evidence="4 5">
    <name type="scientific">Mycobacterium parascrofulaceum ATCC BAA-614</name>
    <dbReference type="NCBI Taxonomy" id="525368"/>
    <lineage>
        <taxon>Bacteria</taxon>
        <taxon>Bacillati</taxon>
        <taxon>Actinomycetota</taxon>
        <taxon>Actinomycetes</taxon>
        <taxon>Mycobacteriales</taxon>
        <taxon>Mycobacteriaceae</taxon>
        <taxon>Mycobacterium</taxon>
        <taxon>Mycobacterium simiae complex</taxon>
    </lineage>
</organism>
<comment type="similarity">
    <text evidence="2">Belongs to the MTB12 family.</text>
</comment>
<accession>D5PHH0</accession>
<evidence type="ECO:0000256" key="1">
    <source>
        <dbReference type="ARBA" id="ARBA00022729"/>
    </source>
</evidence>
<evidence type="ECO:0000313" key="5">
    <source>
        <dbReference type="Proteomes" id="UP000003653"/>
    </source>
</evidence>
<keyword evidence="5" id="KW-1185">Reference proteome</keyword>
<dbReference type="eggNOG" id="ENOG5030PBH">
    <property type="taxonomic scope" value="Bacteria"/>
</dbReference>
<evidence type="ECO:0000256" key="2">
    <source>
        <dbReference type="ARBA" id="ARBA00093774"/>
    </source>
</evidence>
<evidence type="ECO:0000313" key="4">
    <source>
        <dbReference type="EMBL" id="EFG74480.1"/>
    </source>
</evidence>
<dbReference type="Proteomes" id="UP000003653">
    <property type="component" value="Unassembled WGS sequence"/>
</dbReference>